<dbReference type="AlphaFoldDB" id="A0A8J7YWJ2"/>
<name>A0A8J7YWJ2_9CYAN</name>
<dbReference type="EMBL" id="WVIE01000001">
    <property type="protein sequence ID" value="NDJ15929.1"/>
    <property type="molecule type" value="Genomic_DNA"/>
</dbReference>
<evidence type="ECO:0000313" key="2">
    <source>
        <dbReference type="EMBL" id="NDJ15929.1"/>
    </source>
</evidence>
<organism evidence="2 3">
    <name type="scientific">Myxacorys almedinensis A</name>
    <dbReference type="NCBI Taxonomy" id="2690445"/>
    <lineage>
        <taxon>Bacteria</taxon>
        <taxon>Bacillati</taxon>
        <taxon>Cyanobacteriota</taxon>
        <taxon>Cyanophyceae</taxon>
        <taxon>Leptolyngbyales</taxon>
        <taxon>Leptolyngbyaceae</taxon>
        <taxon>Myxacorys</taxon>
        <taxon>Myxacorys almedinensis</taxon>
    </lineage>
</organism>
<dbReference type="RefSeq" id="WP_162421350.1">
    <property type="nucleotide sequence ID" value="NZ_WVIE01000001.1"/>
</dbReference>
<comment type="caution">
    <text evidence="2">The sequence shown here is derived from an EMBL/GenBank/DDBJ whole genome shotgun (WGS) entry which is preliminary data.</text>
</comment>
<keyword evidence="1" id="KW-0472">Membrane</keyword>
<gene>
    <name evidence="2" type="ORF">GS601_01270</name>
</gene>
<protein>
    <submittedName>
        <fullName evidence="2">Uncharacterized protein</fullName>
    </submittedName>
</protein>
<reference evidence="2" key="1">
    <citation type="submission" date="2019-12" db="EMBL/GenBank/DDBJ databases">
        <title>High-Quality draft genome sequences of three cyanobacteria isolated from the limestone walls of the Old Cathedral of Coimbra.</title>
        <authorList>
            <person name="Tiago I."/>
            <person name="Soares F."/>
            <person name="Portugal A."/>
        </authorList>
    </citation>
    <scope>NUCLEOTIDE SEQUENCE</scope>
    <source>
        <strain evidence="2">A</strain>
    </source>
</reference>
<sequence length="92" mass="10006">MSRTFDCFLGFGCLFLSTCSLFVVGKGNCAVTIRMALITELIVAIAIAFLWSANEKPVGVWVTMYRLGLFIGAIQTVIVISRIVNALQGIQC</sequence>
<dbReference type="Proteomes" id="UP000646053">
    <property type="component" value="Unassembled WGS sequence"/>
</dbReference>
<proteinExistence type="predicted"/>
<feature type="transmembrane region" description="Helical" evidence="1">
    <location>
        <begin position="31"/>
        <end position="51"/>
    </location>
</feature>
<accession>A0A8J7YWJ2</accession>
<evidence type="ECO:0000313" key="3">
    <source>
        <dbReference type="Proteomes" id="UP000646053"/>
    </source>
</evidence>
<keyword evidence="1" id="KW-0812">Transmembrane</keyword>
<keyword evidence="1" id="KW-1133">Transmembrane helix</keyword>
<feature type="transmembrane region" description="Helical" evidence="1">
    <location>
        <begin position="63"/>
        <end position="84"/>
    </location>
</feature>
<keyword evidence="3" id="KW-1185">Reference proteome</keyword>
<evidence type="ECO:0000256" key="1">
    <source>
        <dbReference type="SAM" id="Phobius"/>
    </source>
</evidence>